<reference evidence="2 3" key="1">
    <citation type="journal article" date="2018" name="Mol. Biol. Evol.">
        <title>Broad Genomic Sampling Reveals a Smut Pathogenic Ancestry of the Fungal Clade Ustilaginomycotina.</title>
        <authorList>
            <person name="Kijpornyongpan T."/>
            <person name="Mondo S.J."/>
            <person name="Barry K."/>
            <person name="Sandor L."/>
            <person name="Lee J."/>
            <person name="Lipzen A."/>
            <person name="Pangilinan J."/>
            <person name="LaButti K."/>
            <person name="Hainaut M."/>
            <person name="Henrissat B."/>
            <person name="Grigoriev I.V."/>
            <person name="Spatafora J.W."/>
            <person name="Aime M.C."/>
        </authorList>
    </citation>
    <scope>NUCLEOTIDE SEQUENCE [LARGE SCALE GENOMIC DNA]</scope>
    <source>
        <strain evidence="2 3">MCA 3882</strain>
    </source>
</reference>
<dbReference type="InParanoid" id="A0A316V550"/>
<dbReference type="OrthoDB" id="2859035at2759"/>
<dbReference type="RefSeq" id="XP_025352884.1">
    <property type="nucleotide sequence ID" value="XM_025501080.1"/>
</dbReference>
<evidence type="ECO:0000313" key="2">
    <source>
        <dbReference type="EMBL" id="PWN32582.1"/>
    </source>
</evidence>
<feature type="signal peptide" evidence="1">
    <location>
        <begin position="1"/>
        <end position="24"/>
    </location>
</feature>
<dbReference type="GeneID" id="37022861"/>
<dbReference type="Proteomes" id="UP000245771">
    <property type="component" value="Unassembled WGS sequence"/>
</dbReference>
<keyword evidence="3" id="KW-1185">Reference proteome</keyword>
<organism evidence="2 3">
    <name type="scientific">Meira miltonrushii</name>
    <dbReference type="NCBI Taxonomy" id="1280837"/>
    <lineage>
        <taxon>Eukaryota</taxon>
        <taxon>Fungi</taxon>
        <taxon>Dikarya</taxon>
        <taxon>Basidiomycota</taxon>
        <taxon>Ustilaginomycotina</taxon>
        <taxon>Exobasidiomycetes</taxon>
        <taxon>Exobasidiales</taxon>
        <taxon>Brachybasidiaceae</taxon>
        <taxon>Meira</taxon>
    </lineage>
</organism>
<accession>A0A316V550</accession>
<dbReference type="AlphaFoldDB" id="A0A316V550"/>
<keyword evidence="1" id="KW-0732">Signal</keyword>
<name>A0A316V550_9BASI</name>
<gene>
    <name evidence="2" type="ORF">FA14DRAFT_181266</name>
</gene>
<protein>
    <submittedName>
        <fullName evidence="2">Uncharacterized protein</fullName>
    </submittedName>
</protein>
<feature type="chain" id="PRO_5016407135" evidence="1">
    <location>
        <begin position="25"/>
        <end position="119"/>
    </location>
</feature>
<proteinExistence type="predicted"/>
<evidence type="ECO:0000313" key="3">
    <source>
        <dbReference type="Proteomes" id="UP000245771"/>
    </source>
</evidence>
<dbReference type="EMBL" id="KZ819605">
    <property type="protein sequence ID" value="PWN32582.1"/>
    <property type="molecule type" value="Genomic_DNA"/>
</dbReference>
<sequence length="119" mass="13189">MRSSIALLIASASAAVLIATPARAYDFRQLVKYSHQEYPTSSDFCDAWDTACKEYVPKDQSLKYGYSVCEPGDYHGKHAKTEAKVACVFLHNGDEHEPQSINHHIAAKVHATYLSDNDA</sequence>
<evidence type="ECO:0000256" key="1">
    <source>
        <dbReference type="SAM" id="SignalP"/>
    </source>
</evidence>